<evidence type="ECO:0000256" key="2">
    <source>
        <dbReference type="ARBA" id="ARBA00022729"/>
    </source>
</evidence>
<dbReference type="Pfam" id="PF03938">
    <property type="entry name" value="OmpH"/>
    <property type="match status" value="1"/>
</dbReference>
<evidence type="ECO:0000313" key="6">
    <source>
        <dbReference type="Proteomes" id="UP000319499"/>
    </source>
</evidence>
<dbReference type="PANTHER" id="PTHR35089:SF1">
    <property type="entry name" value="CHAPERONE PROTEIN SKP"/>
    <property type="match status" value="1"/>
</dbReference>
<dbReference type="OrthoDB" id="1524711at2"/>
<evidence type="ECO:0000313" key="5">
    <source>
        <dbReference type="EMBL" id="TWP28751.1"/>
    </source>
</evidence>
<feature type="signal peptide" evidence="4">
    <location>
        <begin position="1"/>
        <end position="22"/>
    </location>
</feature>
<feature type="chain" id="PRO_5022095586" evidence="4">
    <location>
        <begin position="23"/>
        <end position="178"/>
    </location>
</feature>
<feature type="coiled-coil region" evidence="3">
    <location>
        <begin position="45"/>
        <end position="123"/>
    </location>
</feature>
<reference evidence="5 6" key="1">
    <citation type="submission" date="2019-02" db="EMBL/GenBank/DDBJ databases">
        <title>Apibacter muscae sp. nov.: a novel member of the house fly microbiota.</title>
        <authorList>
            <person name="Park R."/>
        </authorList>
    </citation>
    <scope>NUCLEOTIDE SEQUENCE [LARGE SCALE GENOMIC DNA]</scope>
    <source>
        <strain evidence="5 6">AL1</strain>
    </source>
</reference>
<organism evidence="5 6">
    <name type="scientific">Apibacter muscae</name>
    <dbReference type="NCBI Taxonomy" id="2509004"/>
    <lineage>
        <taxon>Bacteria</taxon>
        <taxon>Pseudomonadati</taxon>
        <taxon>Bacteroidota</taxon>
        <taxon>Flavobacteriia</taxon>
        <taxon>Flavobacteriales</taxon>
        <taxon>Weeksellaceae</taxon>
        <taxon>Apibacter</taxon>
    </lineage>
</organism>
<evidence type="ECO:0000256" key="4">
    <source>
        <dbReference type="SAM" id="SignalP"/>
    </source>
</evidence>
<dbReference type="GO" id="GO:0050821">
    <property type="term" value="P:protein stabilization"/>
    <property type="evidence" value="ECO:0007669"/>
    <property type="project" value="TreeGrafter"/>
</dbReference>
<dbReference type="Proteomes" id="UP000319499">
    <property type="component" value="Unassembled WGS sequence"/>
</dbReference>
<comment type="similarity">
    <text evidence="1">Belongs to the Skp family.</text>
</comment>
<keyword evidence="2 4" id="KW-0732">Signal</keyword>
<evidence type="ECO:0000256" key="1">
    <source>
        <dbReference type="ARBA" id="ARBA00009091"/>
    </source>
</evidence>
<dbReference type="AlphaFoldDB" id="A0A563DFJ7"/>
<gene>
    <name evidence="5" type="ORF">ETU09_05395</name>
</gene>
<protein>
    <submittedName>
        <fullName evidence="5">OmpH family outer membrane protein</fullName>
    </submittedName>
</protein>
<dbReference type="InterPro" id="IPR005632">
    <property type="entry name" value="Chaperone_Skp"/>
</dbReference>
<evidence type="ECO:0000256" key="3">
    <source>
        <dbReference type="SAM" id="Coils"/>
    </source>
</evidence>
<sequence>MKKITLVVMLSAFVGIFQLAKAQTGDASKIAYINSMELLNSMPEKKAADEQLKKLADQKKEGIKKQEEALAAKYNKIQEDLSKKSQTELDSMKDQLQKYEQELQTDQQNLATLREDAANALDKKQAELYDPIMKKAQEAVDAVAKEKGYLYVFDTSQPSLIYAAGPNILASVKAKLGL</sequence>
<proteinExistence type="inferred from homology"/>
<dbReference type="SUPFAM" id="SSF111384">
    <property type="entry name" value="OmpH-like"/>
    <property type="match status" value="1"/>
</dbReference>
<dbReference type="RefSeq" id="WP_146292377.1">
    <property type="nucleotide sequence ID" value="NZ_SELH01000017.1"/>
</dbReference>
<dbReference type="Gene3D" id="3.30.910.20">
    <property type="entry name" value="Skp domain"/>
    <property type="match status" value="1"/>
</dbReference>
<keyword evidence="3" id="KW-0175">Coiled coil</keyword>
<dbReference type="InterPro" id="IPR024930">
    <property type="entry name" value="Skp_dom_sf"/>
</dbReference>
<dbReference type="GO" id="GO:0051082">
    <property type="term" value="F:unfolded protein binding"/>
    <property type="evidence" value="ECO:0007669"/>
    <property type="project" value="InterPro"/>
</dbReference>
<dbReference type="GO" id="GO:0005829">
    <property type="term" value="C:cytosol"/>
    <property type="evidence" value="ECO:0007669"/>
    <property type="project" value="TreeGrafter"/>
</dbReference>
<accession>A0A563DFJ7</accession>
<dbReference type="PANTHER" id="PTHR35089">
    <property type="entry name" value="CHAPERONE PROTEIN SKP"/>
    <property type="match status" value="1"/>
</dbReference>
<keyword evidence="6" id="KW-1185">Reference proteome</keyword>
<dbReference type="EMBL" id="SELH01000017">
    <property type="protein sequence ID" value="TWP28751.1"/>
    <property type="molecule type" value="Genomic_DNA"/>
</dbReference>
<comment type="caution">
    <text evidence="5">The sequence shown here is derived from an EMBL/GenBank/DDBJ whole genome shotgun (WGS) entry which is preliminary data.</text>
</comment>
<dbReference type="SMART" id="SM00935">
    <property type="entry name" value="OmpH"/>
    <property type="match status" value="1"/>
</dbReference>
<name>A0A563DFJ7_9FLAO</name>